<dbReference type="HAMAP" id="MF_00431">
    <property type="entry name" value="PSI_PsaI"/>
    <property type="match status" value="1"/>
</dbReference>
<dbReference type="GO" id="GO:0009535">
    <property type="term" value="C:chloroplast thylakoid membrane"/>
    <property type="evidence" value="ECO:0007669"/>
    <property type="project" value="UniProtKB-SubCell"/>
</dbReference>
<keyword evidence="8 11" id="KW-0793">Thylakoid</keyword>
<geneLocation type="chloroplast" evidence="12"/>
<accession>A0A089VII3</accession>
<evidence type="ECO:0000256" key="6">
    <source>
        <dbReference type="ARBA" id="ARBA00022836"/>
    </source>
</evidence>
<dbReference type="EMBL" id="KJ958480">
    <property type="protein sequence ID" value="AIR75442.1"/>
    <property type="molecule type" value="Genomic_DNA"/>
</dbReference>
<dbReference type="GO" id="GO:0009522">
    <property type="term" value="C:photosystem I"/>
    <property type="evidence" value="ECO:0007669"/>
    <property type="project" value="UniProtKB-KW"/>
</dbReference>
<comment type="similarity">
    <text evidence="2 11">Belongs to the PsaI family.</text>
</comment>
<keyword evidence="6 11" id="KW-0603">Photosystem I</keyword>
<organism evidence="12">
    <name type="scientific">Cyclotella sp. L04_2</name>
    <dbReference type="NCBI Taxonomy" id="1549163"/>
    <lineage>
        <taxon>Eukaryota</taxon>
        <taxon>Sar</taxon>
        <taxon>Stramenopiles</taxon>
        <taxon>Ochrophyta</taxon>
        <taxon>Bacillariophyta</taxon>
        <taxon>Coscinodiscophyceae</taxon>
        <taxon>Thalassiosirophycidae</taxon>
        <taxon>Stephanodiscales</taxon>
        <taxon>Stephanodiscaceae</taxon>
        <taxon>Cyclotella</taxon>
    </lineage>
</organism>
<proteinExistence type="inferred from homology"/>
<evidence type="ECO:0000256" key="4">
    <source>
        <dbReference type="ARBA" id="ARBA00022531"/>
    </source>
</evidence>
<dbReference type="AlphaFoldDB" id="A0A089VII3"/>
<dbReference type="Pfam" id="PF00796">
    <property type="entry name" value="PSI_8"/>
    <property type="match status" value="1"/>
</dbReference>
<evidence type="ECO:0000256" key="8">
    <source>
        <dbReference type="ARBA" id="ARBA00023078"/>
    </source>
</evidence>
<feature type="transmembrane region" description="Helical" evidence="11">
    <location>
        <begin position="6"/>
        <end position="29"/>
    </location>
</feature>
<comment type="function">
    <text evidence="1 11">May help in the organization of the PsaL subunit.</text>
</comment>
<evidence type="ECO:0000256" key="3">
    <source>
        <dbReference type="ARBA" id="ARBA00019929"/>
    </source>
</evidence>
<dbReference type="InterPro" id="IPR036357">
    <property type="entry name" value="PSI_PsaI_sf"/>
</dbReference>
<evidence type="ECO:0000256" key="1">
    <source>
        <dbReference type="ARBA" id="ARBA00003541"/>
    </source>
</evidence>
<evidence type="ECO:0000313" key="12">
    <source>
        <dbReference type="EMBL" id="AIR75442.1"/>
    </source>
</evidence>
<keyword evidence="9 11" id="KW-0472">Membrane</keyword>
<evidence type="ECO:0000256" key="2">
    <source>
        <dbReference type="ARBA" id="ARBA00005252"/>
    </source>
</evidence>
<keyword evidence="5 11" id="KW-0812">Transmembrane</keyword>
<keyword evidence="12" id="KW-0934">Plastid</keyword>
<protein>
    <recommendedName>
        <fullName evidence="3 11">Photosystem I reaction center subunit VIII</fullName>
        <shortName evidence="11">PSI-I</shortName>
    </recommendedName>
</protein>
<evidence type="ECO:0000256" key="9">
    <source>
        <dbReference type="ARBA" id="ARBA00023136"/>
    </source>
</evidence>
<name>A0A089VII3_9STRA</name>
<evidence type="ECO:0000256" key="11">
    <source>
        <dbReference type="HAMAP-Rule" id="MF_00431"/>
    </source>
</evidence>
<reference evidence="12" key="2">
    <citation type="submission" date="2014-06" db="EMBL/GenBank/DDBJ databases">
        <authorList>
            <person name="Sabir J.S.M."/>
            <person name="Yu M."/>
            <person name="Ashworth M.P."/>
            <person name="Baeshen N.A."/>
            <person name="Baeshen M.N."/>
            <person name="Bahieldin A."/>
            <person name="Theriot E.C."/>
            <person name="Jansen R.K."/>
        </authorList>
    </citation>
    <scope>NUCLEOTIDE SEQUENCE</scope>
</reference>
<dbReference type="InterPro" id="IPR001302">
    <property type="entry name" value="PSI_PsaI"/>
</dbReference>
<comment type="subcellular location">
    <subcellularLocation>
        <location evidence="10">Plastid thylakoid membrane</location>
        <topology evidence="10">Single-pass membrane protein</topology>
    </subcellularLocation>
    <subcellularLocation>
        <location evidence="11">Plastid</location>
        <location evidence="11">Chloroplast thylakoid membrane</location>
        <topology evidence="11">Single-pass membrane protein</topology>
    </subcellularLocation>
</comment>
<dbReference type="PANTHER" id="PTHR35775:SF2">
    <property type="entry name" value="PHOTOSYSTEM I REACTION CENTER SUBUNIT VIII"/>
    <property type="match status" value="1"/>
</dbReference>
<dbReference type="PANTHER" id="PTHR35775">
    <property type="match status" value="1"/>
</dbReference>
<keyword evidence="12" id="KW-0150">Chloroplast</keyword>
<reference evidence="12" key="1">
    <citation type="journal article" date="2014" name="PLoS ONE">
        <title>Conserved gene order and expanded inverted repeats characterize plastid genomes of Thalassiosirales.</title>
        <authorList>
            <person name="Sabir J.S."/>
            <person name="Yu M."/>
            <person name="Ashworth M.P."/>
            <person name="Baeshen N.A."/>
            <person name="Baeshen M.N."/>
            <person name="Bahieldin A."/>
            <person name="Theriot E.C."/>
            <person name="Jansen R.K."/>
        </authorList>
    </citation>
    <scope>NUCLEOTIDE SEQUENCE</scope>
</reference>
<dbReference type="GO" id="GO:0015979">
    <property type="term" value="P:photosynthesis"/>
    <property type="evidence" value="ECO:0007669"/>
    <property type="project" value="UniProtKB-UniRule"/>
</dbReference>
<evidence type="ECO:0000256" key="10">
    <source>
        <dbReference type="ARBA" id="ARBA00046266"/>
    </source>
</evidence>
<keyword evidence="7 11" id="KW-1133">Transmembrane helix</keyword>
<evidence type="ECO:0000256" key="5">
    <source>
        <dbReference type="ARBA" id="ARBA00022692"/>
    </source>
</evidence>
<dbReference type="NCBIfam" id="TIGR03052">
    <property type="entry name" value="PS_I_psaI"/>
    <property type="match status" value="1"/>
</dbReference>
<keyword evidence="4 11" id="KW-0602">Photosynthesis</keyword>
<gene>
    <name evidence="11 12" type="primary">psaI</name>
</gene>
<sequence length="36" mass="3908">MAASFLPSILVPLVGLIFPAFSMALFFLYSQTDDIA</sequence>
<dbReference type="SUPFAM" id="SSF81540">
    <property type="entry name" value="Subunit VIII of photosystem I reaction centre, PsaI"/>
    <property type="match status" value="1"/>
</dbReference>
<evidence type="ECO:0000256" key="7">
    <source>
        <dbReference type="ARBA" id="ARBA00022989"/>
    </source>
</evidence>